<evidence type="ECO:0000313" key="3">
    <source>
        <dbReference type="Proteomes" id="UP000607645"/>
    </source>
</evidence>
<keyword evidence="3" id="KW-1185">Reference proteome</keyword>
<keyword evidence="1" id="KW-0472">Membrane</keyword>
<comment type="caution">
    <text evidence="2">The sequence shown here is derived from an EMBL/GenBank/DDBJ whole genome shotgun (WGS) entry which is preliminary data.</text>
</comment>
<organism evidence="2 3">
    <name type="scientific">Lawsonibacter faecis</name>
    <dbReference type="NCBI Taxonomy" id="2763052"/>
    <lineage>
        <taxon>Bacteria</taxon>
        <taxon>Bacillati</taxon>
        <taxon>Bacillota</taxon>
        <taxon>Clostridia</taxon>
        <taxon>Eubacteriales</taxon>
        <taxon>Oscillospiraceae</taxon>
        <taxon>Lawsonibacter</taxon>
    </lineage>
</organism>
<feature type="transmembrane region" description="Helical" evidence="1">
    <location>
        <begin position="35"/>
        <end position="54"/>
    </location>
</feature>
<reference evidence="2" key="1">
    <citation type="submission" date="2020-08" db="EMBL/GenBank/DDBJ databases">
        <title>Genome public.</title>
        <authorList>
            <person name="Liu C."/>
            <person name="Sun Q."/>
        </authorList>
    </citation>
    <scope>NUCLEOTIDE SEQUENCE</scope>
    <source>
        <strain evidence="2">NSJ-52</strain>
    </source>
</reference>
<evidence type="ECO:0000256" key="1">
    <source>
        <dbReference type="SAM" id="Phobius"/>
    </source>
</evidence>
<dbReference type="RefSeq" id="WP_186918396.1">
    <property type="nucleotide sequence ID" value="NZ_JACOPQ010000002.1"/>
</dbReference>
<protein>
    <submittedName>
        <fullName evidence="2">DUF2809 domain-containing protein</fullName>
    </submittedName>
</protein>
<name>A0A8J6MC57_9FIRM</name>
<feature type="transmembrane region" description="Helical" evidence="1">
    <location>
        <begin position="61"/>
        <end position="80"/>
    </location>
</feature>
<gene>
    <name evidence="2" type="ORF">H8S62_02760</name>
</gene>
<sequence>MKNQCARICYGALFAALLAVEVLIALFVHDDFVRPYLGDVLVVAVVYALVRVFLPRGAPLLPLYVTLFAVLVEFSQYFRLVERLGLGKNRLLRIVLGSVFDWKDILCYLAGGALIFAAERLICGRRPL</sequence>
<feature type="transmembrane region" description="Helical" evidence="1">
    <location>
        <begin position="100"/>
        <end position="118"/>
    </location>
</feature>
<evidence type="ECO:0000313" key="2">
    <source>
        <dbReference type="EMBL" id="MBC5735934.1"/>
    </source>
</evidence>
<proteinExistence type="predicted"/>
<accession>A0A8J6MC57</accession>
<dbReference type="EMBL" id="JACOPQ010000002">
    <property type="protein sequence ID" value="MBC5735934.1"/>
    <property type="molecule type" value="Genomic_DNA"/>
</dbReference>
<dbReference type="InterPro" id="IPR021257">
    <property type="entry name" value="DUF2809"/>
</dbReference>
<dbReference type="Pfam" id="PF10990">
    <property type="entry name" value="DUF2809"/>
    <property type="match status" value="1"/>
</dbReference>
<dbReference type="AlphaFoldDB" id="A0A8J6MC57"/>
<feature type="transmembrane region" description="Helical" evidence="1">
    <location>
        <begin position="7"/>
        <end position="29"/>
    </location>
</feature>
<keyword evidence="1" id="KW-1133">Transmembrane helix</keyword>
<keyword evidence="1" id="KW-0812">Transmembrane</keyword>
<dbReference type="Proteomes" id="UP000607645">
    <property type="component" value="Unassembled WGS sequence"/>
</dbReference>